<dbReference type="Pfam" id="PF00970">
    <property type="entry name" value="FAD_binding_6"/>
    <property type="match status" value="1"/>
</dbReference>
<dbReference type="Gene3D" id="2.40.30.10">
    <property type="entry name" value="Translation factors"/>
    <property type="match status" value="1"/>
</dbReference>
<dbReference type="RefSeq" id="WP_182462212.1">
    <property type="nucleotide sequence ID" value="NZ_CP059732.1"/>
</dbReference>
<reference evidence="2 3" key="1">
    <citation type="submission" date="2020-07" db="EMBL/GenBank/DDBJ databases">
        <title>Spirosoma foliorum sp. nov., isolated from the leaves on the Nejang mountain Korea, Republic of.</title>
        <authorList>
            <person name="Ho H."/>
            <person name="Lee Y.-J."/>
            <person name="Nurcahyanto D.-A."/>
            <person name="Kim S.-G."/>
        </authorList>
    </citation>
    <scope>NUCLEOTIDE SEQUENCE [LARGE SCALE GENOMIC DNA]</scope>
    <source>
        <strain evidence="2 3">PL0136</strain>
    </source>
</reference>
<name>A0A7G5H168_9BACT</name>
<evidence type="ECO:0000313" key="3">
    <source>
        <dbReference type="Proteomes" id="UP000515369"/>
    </source>
</evidence>
<dbReference type="AlphaFoldDB" id="A0A7G5H168"/>
<proteinExistence type="predicted"/>
<dbReference type="InterPro" id="IPR001709">
    <property type="entry name" value="Flavoprot_Pyr_Nucl_cyt_Rdtase"/>
</dbReference>
<dbReference type="PANTHER" id="PTHR47354:SF5">
    <property type="entry name" value="PROTEIN RFBI"/>
    <property type="match status" value="1"/>
</dbReference>
<dbReference type="PRINTS" id="PR00371">
    <property type="entry name" value="FPNCR"/>
</dbReference>
<dbReference type="KEGG" id="sfol:H3H32_08095"/>
<dbReference type="SUPFAM" id="SSF52343">
    <property type="entry name" value="Ferredoxin reductase-like, C-terminal NADP-linked domain"/>
    <property type="match status" value="1"/>
</dbReference>
<dbReference type="PRINTS" id="PR00406">
    <property type="entry name" value="CYTB5RDTASE"/>
</dbReference>
<dbReference type="Gene3D" id="3.40.50.80">
    <property type="entry name" value="Nucleotide-binding domain of ferredoxin-NADP reductase (FNR) module"/>
    <property type="match status" value="1"/>
</dbReference>
<feature type="domain" description="FAD-binding FR-type" evidence="1">
    <location>
        <begin position="4"/>
        <end position="106"/>
    </location>
</feature>
<sequence length="246" mass="27748">MARIQWQLGEVTDIIQETPRVKTFRLKLPQWIAHLPGQHYDLRLTAEDGYQAERSYSIASAPEQTGQIDLTVELMDDGEVSGYLHEGVLVGDFLEVRGPIGGYFVWHDEMANRPLLLVGGGSGVVPLMAILRHRYLIGGNCPTRLIYSIRTPEETIYQAELEKLAKQDDTFTLVLTFTRQTPHDWTGYHRRVDRTMLQQEVSQFTEPPVCFICGPTQLVESVANELAELGLVPTDIYTERFGPTGS</sequence>
<dbReference type="EMBL" id="CP059732">
    <property type="protein sequence ID" value="QMW04860.1"/>
    <property type="molecule type" value="Genomic_DNA"/>
</dbReference>
<dbReference type="InterPro" id="IPR008333">
    <property type="entry name" value="Cbr1-like_FAD-bd_dom"/>
</dbReference>
<keyword evidence="3" id="KW-1185">Reference proteome</keyword>
<dbReference type="PANTHER" id="PTHR47354">
    <property type="entry name" value="NADH OXIDOREDUCTASE HCR"/>
    <property type="match status" value="1"/>
</dbReference>
<dbReference type="GO" id="GO:0016491">
    <property type="term" value="F:oxidoreductase activity"/>
    <property type="evidence" value="ECO:0007669"/>
    <property type="project" value="InterPro"/>
</dbReference>
<dbReference type="CDD" id="cd06217">
    <property type="entry name" value="FNR_iron_sulfur_binding_3"/>
    <property type="match status" value="1"/>
</dbReference>
<dbReference type="InterPro" id="IPR017938">
    <property type="entry name" value="Riboflavin_synthase-like_b-brl"/>
</dbReference>
<dbReference type="InterPro" id="IPR001433">
    <property type="entry name" value="OxRdtase_FAD/NAD-bd"/>
</dbReference>
<protein>
    <submittedName>
        <fullName evidence="2">Ferredoxin reductase</fullName>
    </submittedName>
</protein>
<accession>A0A7G5H168</accession>
<dbReference type="InterPro" id="IPR039261">
    <property type="entry name" value="FNR_nucleotide-bd"/>
</dbReference>
<evidence type="ECO:0000259" key="1">
    <source>
        <dbReference type="PROSITE" id="PS51384"/>
    </source>
</evidence>
<dbReference type="Proteomes" id="UP000515369">
    <property type="component" value="Chromosome"/>
</dbReference>
<evidence type="ECO:0000313" key="2">
    <source>
        <dbReference type="EMBL" id="QMW04860.1"/>
    </source>
</evidence>
<dbReference type="InterPro" id="IPR050415">
    <property type="entry name" value="MRET"/>
</dbReference>
<dbReference type="SUPFAM" id="SSF63380">
    <property type="entry name" value="Riboflavin synthase domain-like"/>
    <property type="match status" value="1"/>
</dbReference>
<gene>
    <name evidence="2" type="ORF">H3H32_08095</name>
</gene>
<dbReference type="PROSITE" id="PS51384">
    <property type="entry name" value="FAD_FR"/>
    <property type="match status" value="1"/>
</dbReference>
<dbReference type="Pfam" id="PF00175">
    <property type="entry name" value="NAD_binding_1"/>
    <property type="match status" value="1"/>
</dbReference>
<dbReference type="InterPro" id="IPR017927">
    <property type="entry name" value="FAD-bd_FR_type"/>
</dbReference>
<organism evidence="2 3">
    <name type="scientific">Spirosoma foliorum</name>
    <dbReference type="NCBI Taxonomy" id="2710596"/>
    <lineage>
        <taxon>Bacteria</taxon>
        <taxon>Pseudomonadati</taxon>
        <taxon>Bacteroidota</taxon>
        <taxon>Cytophagia</taxon>
        <taxon>Cytophagales</taxon>
        <taxon>Cytophagaceae</taxon>
        <taxon>Spirosoma</taxon>
    </lineage>
</organism>